<dbReference type="InterPro" id="IPR036388">
    <property type="entry name" value="WH-like_DNA-bd_sf"/>
</dbReference>
<dbReference type="EMBL" id="PIPO01000001">
    <property type="protein sequence ID" value="RUO34924.1"/>
    <property type="molecule type" value="Genomic_DNA"/>
</dbReference>
<dbReference type="PRINTS" id="PR00039">
    <property type="entry name" value="HTHLYSR"/>
</dbReference>
<comment type="similarity">
    <text evidence="1">Belongs to the LysR transcriptional regulatory family.</text>
</comment>
<evidence type="ECO:0000259" key="5">
    <source>
        <dbReference type="PROSITE" id="PS50931"/>
    </source>
</evidence>
<dbReference type="GO" id="GO:0000976">
    <property type="term" value="F:transcription cis-regulatory region binding"/>
    <property type="evidence" value="ECO:0007669"/>
    <property type="project" value="TreeGrafter"/>
</dbReference>
<evidence type="ECO:0000256" key="3">
    <source>
        <dbReference type="ARBA" id="ARBA00023125"/>
    </source>
</evidence>
<dbReference type="PROSITE" id="PS50931">
    <property type="entry name" value="HTH_LYSR"/>
    <property type="match status" value="1"/>
</dbReference>
<keyword evidence="3" id="KW-0238">DNA-binding</keyword>
<dbReference type="SUPFAM" id="SSF46785">
    <property type="entry name" value="Winged helix' DNA-binding domain"/>
    <property type="match status" value="1"/>
</dbReference>
<gene>
    <name evidence="6" type="ORF">CWE14_02710</name>
</gene>
<dbReference type="PANTHER" id="PTHR30126:SF98">
    <property type="entry name" value="HTH-TYPE TRANSCRIPTIONAL ACTIVATOR BAUR"/>
    <property type="match status" value="1"/>
</dbReference>
<dbReference type="FunFam" id="1.10.10.10:FF:000001">
    <property type="entry name" value="LysR family transcriptional regulator"/>
    <property type="match status" value="1"/>
</dbReference>
<dbReference type="PANTHER" id="PTHR30126">
    <property type="entry name" value="HTH-TYPE TRANSCRIPTIONAL REGULATOR"/>
    <property type="match status" value="1"/>
</dbReference>
<comment type="caution">
    <text evidence="6">The sequence shown here is derived from an EMBL/GenBank/DDBJ whole genome shotgun (WGS) entry which is preliminary data.</text>
</comment>
<evidence type="ECO:0000313" key="7">
    <source>
        <dbReference type="Proteomes" id="UP000287823"/>
    </source>
</evidence>
<dbReference type="Gene3D" id="1.10.10.10">
    <property type="entry name" value="Winged helix-like DNA-binding domain superfamily/Winged helix DNA-binding domain"/>
    <property type="match status" value="1"/>
</dbReference>
<dbReference type="InterPro" id="IPR036390">
    <property type="entry name" value="WH_DNA-bd_sf"/>
</dbReference>
<reference evidence="6 7" key="1">
    <citation type="journal article" date="2011" name="Front. Microbiol.">
        <title>Genomic signatures of strain selection and enhancement in Bacillus atrophaeus var. globigii, a historical biowarfare simulant.</title>
        <authorList>
            <person name="Gibbons H.S."/>
            <person name="Broomall S.M."/>
            <person name="McNew L.A."/>
            <person name="Daligault H."/>
            <person name="Chapman C."/>
            <person name="Bruce D."/>
            <person name="Karavis M."/>
            <person name="Krepps M."/>
            <person name="McGregor P.A."/>
            <person name="Hong C."/>
            <person name="Park K.H."/>
            <person name="Akmal A."/>
            <person name="Feldman A."/>
            <person name="Lin J.S."/>
            <person name="Chang W.E."/>
            <person name="Higgs B.W."/>
            <person name="Demirev P."/>
            <person name="Lindquist J."/>
            <person name="Liem A."/>
            <person name="Fochler E."/>
            <person name="Read T.D."/>
            <person name="Tapia R."/>
            <person name="Johnson S."/>
            <person name="Bishop-Lilly K.A."/>
            <person name="Detter C."/>
            <person name="Han C."/>
            <person name="Sozhamannan S."/>
            <person name="Rosenzweig C.N."/>
            <person name="Skowronski E.W."/>
        </authorList>
    </citation>
    <scope>NUCLEOTIDE SEQUENCE [LARGE SCALE GENOMIC DNA]</scope>
    <source>
        <strain evidence="6 7">Y4G10-17</strain>
    </source>
</reference>
<evidence type="ECO:0000256" key="2">
    <source>
        <dbReference type="ARBA" id="ARBA00023015"/>
    </source>
</evidence>
<sequence length="292" mass="32647">MKRASLNALRVLAAVAETRSFKGAADKLGVTQSAVSRQIQTLEEQLGLRLVQRDNRMHALTDAGSLLAPELQRIFSQLDELINTLTQSKAADIRTLRLAVHENCLQWFLAPWLDDFHSLYPHLKLQIQQADEYLSEASADYWRNALERNEVDVVLSCGQMRGKGVVMTPVQEFHWQLHGDAKGPLFSVIGSGDLSNLTQQQRKAGTTLTYRGVQEVANTGMALTLAQLQHGQLLMPSHYSQPRQGQRLAVDLPAQELTVDAPGMLQTFHARHKENELAVVAFTNWLRHVVTV</sequence>
<dbReference type="Pfam" id="PF00126">
    <property type="entry name" value="HTH_1"/>
    <property type="match status" value="1"/>
</dbReference>
<evidence type="ECO:0000256" key="4">
    <source>
        <dbReference type="ARBA" id="ARBA00023163"/>
    </source>
</evidence>
<dbReference type="Gene3D" id="3.40.190.10">
    <property type="entry name" value="Periplasmic binding protein-like II"/>
    <property type="match status" value="1"/>
</dbReference>
<dbReference type="Proteomes" id="UP000287823">
    <property type="component" value="Unassembled WGS sequence"/>
</dbReference>
<evidence type="ECO:0000256" key="1">
    <source>
        <dbReference type="ARBA" id="ARBA00009437"/>
    </source>
</evidence>
<accession>A0A432WMD5</accession>
<organism evidence="6 7">
    <name type="scientific">Aliidiomarina soli</name>
    <dbReference type="NCBI Taxonomy" id="1928574"/>
    <lineage>
        <taxon>Bacteria</taxon>
        <taxon>Pseudomonadati</taxon>
        <taxon>Pseudomonadota</taxon>
        <taxon>Gammaproteobacteria</taxon>
        <taxon>Alteromonadales</taxon>
        <taxon>Idiomarinaceae</taxon>
        <taxon>Aliidiomarina</taxon>
    </lineage>
</organism>
<keyword evidence="4" id="KW-0804">Transcription</keyword>
<dbReference type="SUPFAM" id="SSF53850">
    <property type="entry name" value="Periplasmic binding protein-like II"/>
    <property type="match status" value="1"/>
</dbReference>
<dbReference type="AlphaFoldDB" id="A0A432WMD5"/>
<keyword evidence="2" id="KW-0805">Transcription regulation</keyword>
<dbReference type="GO" id="GO:0003700">
    <property type="term" value="F:DNA-binding transcription factor activity"/>
    <property type="evidence" value="ECO:0007669"/>
    <property type="project" value="InterPro"/>
</dbReference>
<dbReference type="RefSeq" id="WP_126797960.1">
    <property type="nucleotide sequence ID" value="NZ_PIPO01000001.1"/>
</dbReference>
<evidence type="ECO:0000313" key="6">
    <source>
        <dbReference type="EMBL" id="RUO34924.1"/>
    </source>
</evidence>
<dbReference type="InterPro" id="IPR005119">
    <property type="entry name" value="LysR_subst-bd"/>
</dbReference>
<dbReference type="InterPro" id="IPR000847">
    <property type="entry name" value="LysR_HTH_N"/>
</dbReference>
<protein>
    <recommendedName>
        <fullName evidence="5">HTH lysR-type domain-containing protein</fullName>
    </recommendedName>
</protein>
<dbReference type="Pfam" id="PF03466">
    <property type="entry name" value="LysR_substrate"/>
    <property type="match status" value="1"/>
</dbReference>
<name>A0A432WMD5_9GAMM</name>
<keyword evidence="7" id="KW-1185">Reference proteome</keyword>
<proteinExistence type="inferred from homology"/>
<feature type="domain" description="HTH lysR-type" evidence="5">
    <location>
        <begin position="1"/>
        <end position="61"/>
    </location>
</feature>